<evidence type="ECO:0000313" key="4">
    <source>
        <dbReference type="Proteomes" id="UP000325255"/>
    </source>
</evidence>
<dbReference type="NCBIfam" id="TIGR01630">
    <property type="entry name" value="psiM2_ORF9"/>
    <property type="match status" value="1"/>
</dbReference>
<dbReference type="RefSeq" id="WP_150039571.1">
    <property type="nucleotide sequence ID" value="NZ_OW485601.1"/>
</dbReference>
<dbReference type="InterPro" id="IPR035421">
    <property type="entry name" value="Terminase_6C"/>
</dbReference>
<evidence type="ECO:0000259" key="2">
    <source>
        <dbReference type="Pfam" id="PF17289"/>
    </source>
</evidence>
<protein>
    <submittedName>
        <fullName evidence="3">Phage terminase large subunit</fullName>
    </submittedName>
</protein>
<accession>A0A5M6IYN7</accession>
<comment type="caution">
    <text evidence="3">The sequence shown here is derived from an EMBL/GenBank/DDBJ whole genome shotgun (WGS) entry which is preliminary data.</text>
</comment>
<reference evidence="3 4" key="1">
    <citation type="submission" date="2019-09" db="EMBL/GenBank/DDBJ databases">
        <title>Genome sequence of Rhodovastum atsumiense, a diverse member of the Acetobacteraceae family of non-sulfur purple photosynthetic bacteria.</title>
        <authorList>
            <person name="Meyer T."/>
            <person name="Kyndt J."/>
        </authorList>
    </citation>
    <scope>NUCLEOTIDE SEQUENCE [LARGE SCALE GENOMIC DNA]</scope>
    <source>
        <strain evidence="3 4">DSM 21279</strain>
    </source>
</reference>
<dbReference type="AlphaFoldDB" id="A0A5M6IYN7"/>
<keyword evidence="1" id="KW-1188">Viral release from host cell</keyword>
<keyword evidence="4" id="KW-1185">Reference proteome</keyword>
<feature type="domain" description="Terminase large subunit gp17-like C-terminal" evidence="2">
    <location>
        <begin position="308"/>
        <end position="456"/>
    </location>
</feature>
<name>A0A5M6IYN7_9PROT</name>
<organism evidence="3 4">
    <name type="scientific">Rhodovastum atsumiense</name>
    <dbReference type="NCBI Taxonomy" id="504468"/>
    <lineage>
        <taxon>Bacteria</taxon>
        <taxon>Pseudomonadati</taxon>
        <taxon>Pseudomonadota</taxon>
        <taxon>Alphaproteobacteria</taxon>
        <taxon>Acetobacterales</taxon>
        <taxon>Acetobacteraceae</taxon>
        <taxon>Rhodovastum</taxon>
    </lineage>
</organism>
<evidence type="ECO:0000313" key="3">
    <source>
        <dbReference type="EMBL" id="KAA5613460.1"/>
    </source>
</evidence>
<dbReference type="EMBL" id="VWPK01000006">
    <property type="protein sequence ID" value="KAA5613460.1"/>
    <property type="molecule type" value="Genomic_DNA"/>
</dbReference>
<sequence>MHNSLPSPRDAAETLLARRETRRSLEAWCRHALAAIGHVPAAHHLLLIHELELLFRSPGGRLMVFMPPGSGKSFYASRLFTPWMFAQAERLAVIGASNTSLLAEAFSIEVQGYLRAHANCLGVGAATHPAARWRTTNGGQYLAAGVGSAITGFRADVIVIDDPVTSREEADSATLREKAWQWWLNDVRTRLRPGGRVALVMTRWHEDDLAGRLLLHQPDDWRVVRLPALAEADDPLGRVPGAPLWGDDGYGYAAELKRVRAEYEASGDMRAWWALYQQEPRAPEGMLFKVERLQLLDMVPEGARVVRAWDLAATAEGAGRDPDWTVGVKLARLGDGRFAVLDVVRGRGGPDAVEAAILGTAGQDGQGVTVGLPQDPGQAGKWAAQYLVRRLAGFSVAVTPETGGKETRAGPLAAQVNAGNVVLQRAAWNRPLMEELRDFPSGRHDDQVDALSRAFGMLLTAPAPATVRPFRL</sequence>
<dbReference type="Proteomes" id="UP000325255">
    <property type="component" value="Unassembled WGS sequence"/>
</dbReference>
<dbReference type="OrthoDB" id="9771580at2"/>
<dbReference type="Pfam" id="PF03237">
    <property type="entry name" value="Terminase_6N"/>
    <property type="match status" value="1"/>
</dbReference>
<proteinExistence type="predicted"/>
<dbReference type="InterPro" id="IPR006517">
    <property type="entry name" value="Phage_terminase_lsu-like_C"/>
</dbReference>
<gene>
    <name evidence="3" type="primary">terL</name>
    <name evidence="3" type="ORF">F1189_05225</name>
</gene>
<dbReference type="Pfam" id="PF17289">
    <property type="entry name" value="Terminase_6C"/>
    <property type="match status" value="1"/>
</dbReference>
<evidence type="ECO:0000256" key="1">
    <source>
        <dbReference type="ARBA" id="ARBA00022612"/>
    </source>
</evidence>